<accession>A0A136JCA6</accession>
<feature type="transmembrane region" description="Helical" evidence="11">
    <location>
        <begin position="175"/>
        <end position="192"/>
    </location>
</feature>
<feature type="compositionally biased region" description="Basic residues" evidence="10">
    <location>
        <begin position="419"/>
        <end position="428"/>
    </location>
</feature>
<comment type="subcellular location">
    <subcellularLocation>
        <location evidence="1">Membrane</location>
        <topology evidence="1">Multi-pass membrane protein</topology>
    </subcellularLocation>
</comment>
<feature type="transmembrane region" description="Helical" evidence="11">
    <location>
        <begin position="125"/>
        <end position="142"/>
    </location>
</feature>
<reference evidence="13" key="1">
    <citation type="submission" date="2016-02" db="EMBL/GenBank/DDBJ databases">
        <title>Draft genome sequence of Microdochium bolleyi, a fungal endophyte of beachgrass.</title>
        <authorList>
            <consortium name="DOE Joint Genome Institute"/>
            <person name="David A.S."/>
            <person name="May G."/>
            <person name="Haridas S."/>
            <person name="Lim J."/>
            <person name="Wang M."/>
            <person name="Labutti K."/>
            <person name="Lipzen A."/>
            <person name="Barry K."/>
            <person name="Grigoriev I.V."/>
        </authorList>
    </citation>
    <scope>NUCLEOTIDE SEQUENCE [LARGE SCALE GENOMIC DNA]</scope>
    <source>
        <strain evidence="13">J235TASD1</strain>
    </source>
</reference>
<evidence type="ECO:0000256" key="6">
    <source>
        <dbReference type="ARBA" id="ARBA00023040"/>
    </source>
</evidence>
<dbReference type="FunCoup" id="A0A136JCA6">
    <property type="interactions" value="63"/>
</dbReference>
<feature type="transmembrane region" description="Helical" evidence="11">
    <location>
        <begin position="16"/>
        <end position="37"/>
    </location>
</feature>
<protein>
    <submittedName>
        <fullName evidence="12">Pheromone A receptor-domain-containing protein</fullName>
    </submittedName>
</protein>
<keyword evidence="6" id="KW-0297">G-protein coupled receptor</keyword>
<evidence type="ECO:0000313" key="12">
    <source>
        <dbReference type="EMBL" id="KXJ94790.1"/>
    </source>
</evidence>
<keyword evidence="13" id="KW-1185">Reference proteome</keyword>
<dbReference type="PANTHER" id="PTHR28097:SF1">
    <property type="entry name" value="PHEROMONE A FACTOR RECEPTOR"/>
    <property type="match status" value="1"/>
</dbReference>
<dbReference type="GO" id="GO:0004932">
    <property type="term" value="F:mating-type factor pheromone receptor activity"/>
    <property type="evidence" value="ECO:0007669"/>
    <property type="project" value="InterPro"/>
</dbReference>
<dbReference type="OrthoDB" id="2874149at2759"/>
<feature type="compositionally biased region" description="Polar residues" evidence="10">
    <location>
        <begin position="648"/>
        <end position="661"/>
    </location>
</feature>
<evidence type="ECO:0000256" key="3">
    <source>
        <dbReference type="ARBA" id="ARBA00022507"/>
    </source>
</evidence>
<feature type="transmembrane region" description="Helical" evidence="11">
    <location>
        <begin position="225"/>
        <end position="245"/>
    </location>
</feature>
<dbReference type="Pfam" id="PF02076">
    <property type="entry name" value="STE3"/>
    <property type="match status" value="1"/>
</dbReference>
<feature type="compositionally biased region" description="Basic residues" evidence="10">
    <location>
        <begin position="662"/>
        <end position="671"/>
    </location>
</feature>
<proteinExistence type="inferred from homology"/>
<keyword evidence="7 11" id="KW-0472">Membrane</keyword>
<dbReference type="InterPro" id="IPR001499">
    <property type="entry name" value="GPCR_STE3"/>
</dbReference>
<evidence type="ECO:0000256" key="10">
    <source>
        <dbReference type="SAM" id="MobiDB-lite"/>
    </source>
</evidence>
<evidence type="ECO:0000256" key="1">
    <source>
        <dbReference type="ARBA" id="ARBA00004141"/>
    </source>
</evidence>
<keyword evidence="8 12" id="KW-0675">Receptor</keyword>
<feature type="region of interest" description="Disordered" evidence="10">
    <location>
        <begin position="601"/>
        <end position="671"/>
    </location>
</feature>
<dbReference type="PANTHER" id="PTHR28097">
    <property type="entry name" value="PHEROMONE A FACTOR RECEPTOR"/>
    <property type="match status" value="1"/>
</dbReference>
<feature type="transmembrane region" description="Helical" evidence="11">
    <location>
        <begin position="84"/>
        <end position="105"/>
    </location>
</feature>
<dbReference type="GO" id="GO:0000750">
    <property type="term" value="P:pheromone-dependent signal transduction involved in conjugation with cellular fusion"/>
    <property type="evidence" value="ECO:0007669"/>
    <property type="project" value="TreeGrafter"/>
</dbReference>
<evidence type="ECO:0000256" key="7">
    <source>
        <dbReference type="ARBA" id="ARBA00023136"/>
    </source>
</evidence>
<feature type="compositionally biased region" description="Basic and acidic residues" evidence="10">
    <location>
        <begin position="635"/>
        <end position="644"/>
    </location>
</feature>
<evidence type="ECO:0000256" key="8">
    <source>
        <dbReference type="ARBA" id="ARBA00023170"/>
    </source>
</evidence>
<evidence type="ECO:0000256" key="9">
    <source>
        <dbReference type="ARBA" id="ARBA00023224"/>
    </source>
</evidence>
<keyword evidence="4 11" id="KW-0812">Transmembrane</keyword>
<dbReference type="AlphaFoldDB" id="A0A136JCA6"/>
<feature type="region of interest" description="Disordered" evidence="10">
    <location>
        <begin position="537"/>
        <end position="561"/>
    </location>
</feature>
<evidence type="ECO:0000313" key="13">
    <source>
        <dbReference type="Proteomes" id="UP000070501"/>
    </source>
</evidence>
<keyword evidence="3" id="KW-0589">Pheromone response</keyword>
<evidence type="ECO:0000256" key="11">
    <source>
        <dbReference type="SAM" id="Phobius"/>
    </source>
</evidence>
<feature type="compositionally biased region" description="Basic and acidic residues" evidence="10">
    <location>
        <begin position="538"/>
        <end position="557"/>
    </location>
</feature>
<name>A0A136JCA6_9PEZI</name>
<dbReference type="GO" id="GO:0005886">
    <property type="term" value="C:plasma membrane"/>
    <property type="evidence" value="ECO:0007669"/>
    <property type="project" value="TreeGrafter"/>
</dbReference>
<comment type="similarity">
    <text evidence="2">Belongs to the G-protein coupled receptor 4 family.</text>
</comment>
<evidence type="ECO:0000256" key="2">
    <source>
        <dbReference type="ARBA" id="ARBA00011085"/>
    </source>
</evidence>
<evidence type="ECO:0000256" key="4">
    <source>
        <dbReference type="ARBA" id="ARBA00022692"/>
    </source>
</evidence>
<gene>
    <name evidence="12" type="ORF">Micbo1qcDRAFT_232201</name>
</gene>
<organism evidence="12 13">
    <name type="scientific">Microdochium bolleyi</name>
    <dbReference type="NCBI Taxonomy" id="196109"/>
    <lineage>
        <taxon>Eukaryota</taxon>
        <taxon>Fungi</taxon>
        <taxon>Dikarya</taxon>
        <taxon>Ascomycota</taxon>
        <taxon>Pezizomycotina</taxon>
        <taxon>Sordariomycetes</taxon>
        <taxon>Xylariomycetidae</taxon>
        <taxon>Xylariales</taxon>
        <taxon>Microdochiaceae</taxon>
        <taxon>Microdochium</taxon>
    </lineage>
</organism>
<evidence type="ECO:0000256" key="5">
    <source>
        <dbReference type="ARBA" id="ARBA00022989"/>
    </source>
</evidence>
<dbReference type="InParanoid" id="A0A136JCA6"/>
<keyword evidence="5 11" id="KW-1133">Transmembrane helix</keyword>
<sequence length="711" mass="79008">MSATSSTSSSLEANRVLRIFLAVVGTILCHVPFRLLLHNKQYAAVVLITAVGTMNFFTILNASIWPDDNYASWWHGHGLCDIQVYLAAPLQTVYAASIFAIMRRLASQMRLSTRPDLDAGDSKKLLVEAGIIFGIPAFQLMFTHFDLAQRYIVGTLVGCSAVYDRSWPKALVFDTPPAIFAVASVPFAYIMYTRYRIVARAASVAFSNGVNLEACQRVARTRRRLYRMCLSILVLYVPFMLYFFAVNLRDTIAGSRPYDYRRMRSGEGTPYPWHAILFVPSWLVPASTLEQPWIAIVTSFVIVAFFGATNDALRMWQDIGHKLGLKVNEHIDLWTRALSSPQEKSFAEFDDRISKPQGHSLSPLDKPEHNTYQTRSSRHSFDADLLVPSPPSRRPETPSYSPASDYADWSSPQPLLPRKPPRAHHKSYGKPASSPLTSSGGATIKLSRTRLGRVLPPLPTLESSSALEDSYIIASVIPPRGSSLQHRGAALCQALRTPTLPRMPTITMPALPTLSSSSFSGMLSGRLTSWGCRRLGSRRTEQKEQRHYTRLNDDTQQEHNNPSMLRETKIWITTPPGDAVKSATSVDTAIIRGVRDMTTTSGNWPFRRGYERGSTNNNNKHGGDRGDNTDDDDHADWLTEHDAATDDAGSSSITTQNTTRATHIHHSNIRRGRGRAIAVPLLRFVGAAAPVEIPRHDPSSRVRGAQELRDG</sequence>
<dbReference type="EMBL" id="KQ964247">
    <property type="protein sequence ID" value="KXJ94790.1"/>
    <property type="molecule type" value="Genomic_DNA"/>
</dbReference>
<keyword evidence="9" id="KW-0807">Transducer</keyword>
<feature type="region of interest" description="Disordered" evidence="10">
    <location>
        <begin position="353"/>
        <end position="442"/>
    </location>
</feature>
<feature type="transmembrane region" description="Helical" evidence="11">
    <location>
        <begin position="44"/>
        <end position="64"/>
    </location>
</feature>
<dbReference type="Proteomes" id="UP000070501">
    <property type="component" value="Unassembled WGS sequence"/>
</dbReference>